<gene>
    <name evidence="1" type="ORF">Lste_1765</name>
</gene>
<name>A0A0W0ZHD4_9GAMM</name>
<accession>A0A0W0ZHD4</accession>
<organism evidence="1 2">
    <name type="scientific">Legionella steelei</name>
    <dbReference type="NCBI Taxonomy" id="947033"/>
    <lineage>
        <taxon>Bacteria</taxon>
        <taxon>Pseudomonadati</taxon>
        <taxon>Pseudomonadota</taxon>
        <taxon>Gammaproteobacteria</taxon>
        <taxon>Legionellales</taxon>
        <taxon>Legionellaceae</taxon>
        <taxon>Legionella</taxon>
    </lineage>
</organism>
<sequence length="128" mass="15006">MKFKNSLFEERYNEYWNSNVVILDKTIRNASQGENLFAKRDNVGNLIQAYQQHVLNVLSNLDRQAYMFEDNEYVEEYRKSTIEQAREDVTTYSSLFPECKETCSEFLKAFDNNSSVKTVEVSAFTPTK</sequence>
<comment type="caution">
    <text evidence="1">The sequence shown here is derived from an EMBL/GenBank/DDBJ whole genome shotgun (WGS) entry which is preliminary data.</text>
</comment>
<evidence type="ECO:0000313" key="2">
    <source>
        <dbReference type="Proteomes" id="UP000054926"/>
    </source>
</evidence>
<protein>
    <submittedName>
        <fullName evidence="1">Bile acid beta-glucosidase</fullName>
    </submittedName>
</protein>
<dbReference type="RefSeq" id="WP_058510682.1">
    <property type="nucleotide sequence ID" value="NZ_LNYY01000019.1"/>
</dbReference>
<dbReference type="EMBL" id="LNYY01000019">
    <property type="protein sequence ID" value="KTD68607.1"/>
    <property type="molecule type" value="Genomic_DNA"/>
</dbReference>
<dbReference type="Proteomes" id="UP000054926">
    <property type="component" value="Unassembled WGS sequence"/>
</dbReference>
<reference evidence="1 2" key="1">
    <citation type="submission" date="2015-11" db="EMBL/GenBank/DDBJ databases">
        <title>Genomic analysis of 38 Legionella species identifies large and diverse effector repertoires.</title>
        <authorList>
            <person name="Burstein D."/>
            <person name="Amaro F."/>
            <person name="Zusman T."/>
            <person name="Lifshitz Z."/>
            <person name="Cohen O."/>
            <person name="Gilbert J.A."/>
            <person name="Pupko T."/>
            <person name="Shuman H.A."/>
            <person name="Segal G."/>
        </authorList>
    </citation>
    <scope>NUCLEOTIDE SEQUENCE [LARGE SCALE GENOMIC DNA]</scope>
    <source>
        <strain evidence="1 2">IMVS3376</strain>
    </source>
</reference>
<evidence type="ECO:0000313" key="1">
    <source>
        <dbReference type="EMBL" id="KTD68607.1"/>
    </source>
</evidence>
<dbReference type="PATRIC" id="fig|947033.5.peg.1866"/>
<dbReference type="OrthoDB" id="5646854at2"/>
<dbReference type="AlphaFoldDB" id="A0A0W0ZHD4"/>
<keyword evidence="2" id="KW-1185">Reference proteome</keyword>
<proteinExistence type="predicted"/>